<evidence type="ECO:0008006" key="4">
    <source>
        <dbReference type="Google" id="ProtNLM"/>
    </source>
</evidence>
<comment type="caution">
    <text evidence="2">The sequence shown here is derived from an EMBL/GenBank/DDBJ whole genome shotgun (WGS) entry which is preliminary data.</text>
</comment>
<protein>
    <recommendedName>
        <fullName evidence="4">Stress response protein</fullName>
    </recommendedName>
</protein>
<accession>A0ABV5HV55</accession>
<sequence length="451" mass="50540">MERPDYLVQGEAARLFPVLATTSKEGRTTSIVLACVSKIEEFGADLLTTIGQRVGKRAQIGSFTEIVFKSEKAKVNDRPDGLIVLRSGTKEWRALVEAKVGNAELGFEQVEKYREIAKEQGIDCVITISNQFATTPINHPIEEVRKSRSKIPVYHWSWMSILTIIDLLLNRDGVADEDQKLLLNELRRFLTHESAGVKGFDRMPPEWGEINRLVSAGGKIPVKSHEAGAVLDAWHQETRDLSLILSRQAETLVTEKLPRKHRNATSERRKDELSILRDTGQLRSALDIPDAAAPLEVVADIARRTIDIGMTLRAPEDKVSSKARVNWLLRQIKSEKLGEVFVRLSWPGRSEATQFPVADLLADPSICEKDKAGLQVVKFHIFMAKRLGGKFTQQTNFIKELEDAVPLFYREIGQNLAAWRKPAPRIKSDRSSSADVSVSALQDEAEEGMEE</sequence>
<dbReference type="RefSeq" id="WP_377066072.1">
    <property type="nucleotide sequence ID" value="NZ_JBHMEC010000002.1"/>
</dbReference>
<evidence type="ECO:0000313" key="3">
    <source>
        <dbReference type="Proteomes" id="UP001589670"/>
    </source>
</evidence>
<evidence type="ECO:0000313" key="2">
    <source>
        <dbReference type="EMBL" id="MFB9148292.1"/>
    </source>
</evidence>
<gene>
    <name evidence="2" type="ORF">ACFFU4_00835</name>
</gene>
<evidence type="ECO:0000256" key="1">
    <source>
        <dbReference type="SAM" id="MobiDB-lite"/>
    </source>
</evidence>
<dbReference type="EMBL" id="JBHMEC010000002">
    <property type="protein sequence ID" value="MFB9148292.1"/>
    <property type="molecule type" value="Genomic_DNA"/>
</dbReference>
<name>A0ABV5HV55_9RHOB</name>
<reference evidence="2 3" key="1">
    <citation type="submission" date="2024-09" db="EMBL/GenBank/DDBJ databases">
        <authorList>
            <person name="Sun Q."/>
            <person name="Mori K."/>
        </authorList>
    </citation>
    <scope>NUCLEOTIDE SEQUENCE [LARGE SCALE GENOMIC DNA]</scope>
    <source>
        <strain evidence="2 3">CECT 9424</strain>
    </source>
</reference>
<feature type="region of interest" description="Disordered" evidence="1">
    <location>
        <begin position="423"/>
        <end position="451"/>
    </location>
</feature>
<organism evidence="2 3">
    <name type="scientific">Roseovarius ramblicola</name>
    <dbReference type="NCBI Taxonomy" id="2022336"/>
    <lineage>
        <taxon>Bacteria</taxon>
        <taxon>Pseudomonadati</taxon>
        <taxon>Pseudomonadota</taxon>
        <taxon>Alphaproteobacteria</taxon>
        <taxon>Rhodobacterales</taxon>
        <taxon>Roseobacteraceae</taxon>
        <taxon>Roseovarius</taxon>
    </lineage>
</organism>
<proteinExistence type="predicted"/>
<dbReference type="Proteomes" id="UP001589670">
    <property type="component" value="Unassembled WGS sequence"/>
</dbReference>
<keyword evidence="3" id="KW-1185">Reference proteome</keyword>